<gene>
    <name evidence="1" type="ORF">AYI68_g7179</name>
</gene>
<keyword evidence="2" id="KW-1185">Reference proteome</keyword>
<name>A0A1R0GPE8_9FUNG</name>
<dbReference type="PANTHER" id="PTHR15460">
    <property type="entry name" value="PEROXISOMAL MEMBRANE PROTEIN 4"/>
    <property type="match status" value="1"/>
</dbReference>
<proteinExistence type="predicted"/>
<dbReference type="Pfam" id="PF02466">
    <property type="entry name" value="Tim17"/>
    <property type="match status" value="1"/>
</dbReference>
<sequence>MEVIEQIVRDPRNKNWLSIVKAIRNGLVYGAKIRFPHALVMTFLFRSGSLKSKLAFVLKATYEHSTKLGTYAGLYKLLLLVLRRLHVHEGPATFVAGFVAASYVFSKNDSINNQIALYLFSRTLTTMFRKAWSASPLPIPSNGFAIFSALCWGSVMAMHSFYPKDLQPSLTSSMNYIYLDSENWSNLYTLLWHNK</sequence>
<comment type="caution">
    <text evidence="1">The sequence shown here is derived from an EMBL/GenBank/DDBJ whole genome shotgun (WGS) entry which is preliminary data.</text>
</comment>
<dbReference type="GO" id="GO:0005778">
    <property type="term" value="C:peroxisomal membrane"/>
    <property type="evidence" value="ECO:0007669"/>
    <property type="project" value="TreeGrafter"/>
</dbReference>
<dbReference type="AlphaFoldDB" id="A0A1R0GPE8"/>
<dbReference type="EMBL" id="LSSL01005555">
    <property type="protein sequence ID" value="OLY78765.1"/>
    <property type="molecule type" value="Genomic_DNA"/>
</dbReference>
<accession>A0A1R0GPE8</accession>
<dbReference type="OrthoDB" id="39659at2759"/>
<evidence type="ECO:0000313" key="1">
    <source>
        <dbReference type="EMBL" id="OLY78765.1"/>
    </source>
</evidence>
<organism evidence="1 2">
    <name type="scientific">Smittium mucronatum</name>
    <dbReference type="NCBI Taxonomy" id="133383"/>
    <lineage>
        <taxon>Eukaryota</taxon>
        <taxon>Fungi</taxon>
        <taxon>Fungi incertae sedis</taxon>
        <taxon>Zoopagomycota</taxon>
        <taxon>Kickxellomycotina</taxon>
        <taxon>Harpellomycetes</taxon>
        <taxon>Harpellales</taxon>
        <taxon>Legeriomycetaceae</taxon>
        <taxon>Smittium</taxon>
    </lineage>
</organism>
<protein>
    <submittedName>
        <fullName evidence="1">Peroxisomal membrane protein 4</fullName>
    </submittedName>
</protein>
<dbReference type="STRING" id="133383.A0A1R0GPE8"/>
<dbReference type="PANTHER" id="PTHR15460:SF3">
    <property type="entry name" value="PEROXISOMAL MEMBRANE PROTEIN 4"/>
    <property type="match status" value="1"/>
</dbReference>
<evidence type="ECO:0000313" key="2">
    <source>
        <dbReference type="Proteomes" id="UP000187455"/>
    </source>
</evidence>
<dbReference type="Proteomes" id="UP000187455">
    <property type="component" value="Unassembled WGS sequence"/>
</dbReference>
<reference evidence="1 2" key="1">
    <citation type="journal article" date="2016" name="Mol. Biol. Evol.">
        <title>Genome-Wide Survey of Gut Fungi (Harpellales) Reveals the First Horizontally Transferred Ubiquitin Gene from a Mosquito Host.</title>
        <authorList>
            <person name="Wang Y."/>
            <person name="White M.M."/>
            <person name="Kvist S."/>
            <person name="Moncalvo J.M."/>
        </authorList>
    </citation>
    <scope>NUCLEOTIDE SEQUENCE [LARGE SCALE GENOMIC DNA]</scope>
    <source>
        <strain evidence="1 2">ALG-7-W6</strain>
    </source>
</reference>
<dbReference type="InterPro" id="IPR019531">
    <property type="entry name" value="Pmp4"/>
</dbReference>